<proteinExistence type="predicted"/>
<dbReference type="Gene3D" id="2.60.40.10">
    <property type="entry name" value="Immunoglobulins"/>
    <property type="match status" value="2"/>
</dbReference>
<comment type="subcellular location">
    <subcellularLocation>
        <location evidence="1">Membrane</location>
        <topology evidence="1">Single-pass type I membrane protein</topology>
    </subcellularLocation>
</comment>
<name>A0A7R8XFP4_9CRUS</name>
<evidence type="ECO:0000256" key="1">
    <source>
        <dbReference type="ARBA" id="ARBA00004479"/>
    </source>
</evidence>
<dbReference type="EMBL" id="CAJPEV010001272">
    <property type="protein sequence ID" value="CAG0891780.1"/>
    <property type="molecule type" value="Genomic_DNA"/>
</dbReference>
<dbReference type="PANTHER" id="PTHR11640">
    <property type="entry name" value="NEPHRIN"/>
    <property type="match status" value="1"/>
</dbReference>
<keyword evidence="2" id="KW-0472">Membrane</keyword>
<keyword evidence="4" id="KW-0325">Glycoprotein</keyword>
<dbReference type="GO" id="GO:0050839">
    <property type="term" value="F:cell adhesion molecule binding"/>
    <property type="evidence" value="ECO:0007669"/>
    <property type="project" value="TreeGrafter"/>
</dbReference>
<evidence type="ECO:0000313" key="8">
    <source>
        <dbReference type="Proteomes" id="UP000677054"/>
    </source>
</evidence>
<feature type="domain" description="Ig-like" evidence="6">
    <location>
        <begin position="66"/>
        <end position="131"/>
    </location>
</feature>
<dbReference type="EMBL" id="LR900789">
    <property type="protein sequence ID" value="CAD7246908.1"/>
    <property type="molecule type" value="Genomic_DNA"/>
</dbReference>
<accession>A0A7R8XFP4</accession>
<dbReference type="GO" id="GO:0005911">
    <property type="term" value="C:cell-cell junction"/>
    <property type="evidence" value="ECO:0007669"/>
    <property type="project" value="TreeGrafter"/>
</dbReference>
<evidence type="ECO:0000256" key="5">
    <source>
        <dbReference type="ARBA" id="ARBA00023319"/>
    </source>
</evidence>
<dbReference type="GO" id="GO:0098609">
    <property type="term" value="P:cell-cell adhesion"/>
    <property type="evidence" value="ECO:0007669"/>
    <property type="project" value="TreeGrafter"/>
</dbReference>
<protein>
    <recommendedName>
        <fullName evidence="6">Ig-like domain-containing protein</fullName>
    </recommendedName>
</protein>
<dbReference type="GO" id="GO:0005886">
    <property type="term" value="C:plasma membrane"/>
    <property type="evidence" value="ECO:0007669"/>
    <property type="project" value="TreeGrafter"/>
</dbReference>
<gene>
    <name evidence="7" type="ORF">DSTB1V02_LOCUS6750</name>
</gene>
<sequence>MYCVDRELSAYPRYRVVGDASKGEHHLQISDVRLEDDAVFECQVSPEPGSTRVLRSNATLIVLLPPTSIEMEWSGEGEGVVEVEEKKVVQVICKARDAKPPAEIQWFKNGRRLSPTPGKFFFKLSSINPSG</sequence>
<dbReference type="InterPro" id="IPR051275">
    <property type="entry name" value="Cell_adhesion_signaling"/>
</dbReference>
<evidence type="ECO:0000313" key="7">
    <source>
        <dbReference type="EMBL" id="CAD7246908.1"/>
    </source>
</evidence>
<dbReference type="InterPro" id="IPR013783">
    <property type="entry name" value="Ig-like_fold"/>
</dbReference>
<evidence type="ECO:0000256" key="3">
    <source>
        <dbReference type="ARBA" id="ARBA00023157"/>
    </source>
</evidence>
<evidence type="ECO:0000259" key="6">
    <source>
        <dbReference type="PROSITE" id="PS50835"/>
    </source>
</evidence>
<evidence type="ECO:0000256" key="2">
    <source>
        <dbReference type="ARBA" id="ARBA00023136"/>
    </source>
</evidence>
<dbReference type="Pfam" id="PF08205">
    <property type="entry name" value="C2-set_2"/>
    <property type="match status" value="1"/>
</dbReference>
<dbReference type="InterPro" id="IPR036179">
    <property type="entry name" value="Ig-like_dom_sf"/>
</dbReference>
<dbReference type="PROSITE" id="PS50835">
    <property type="entry name" value="IG_LIKE"/>
    <property type="match status" value="1"/>
</dbReference>
<keyword evidence="8" id="KW-1185">Reference proteome</keyword>
<dbReference type="SUPFAM" id="SSF48726">
    <property type="entry name" value="Immunoglobulin"/>
    <property type="match status" value="2"/>
</dbReference>
<dbReference type="OrthoDB" id="6413693at2759"/>
<dbReference type="InterPro" id="IPR013162">
    <property type="entry name" value="CD80_C2-set"/>
</dbReference>
<dbReference type="InterPro" id="IPR007110">
    <property type="entry name" value="Ig-like_dom"/>
</dbReference>
<evidence type="ECO:0000256" key="4">
    <source>
        <dbReference type="ARBA" id="ARBA00023180"/>
    </source>
</evidence>
<dbReference type="Proteomes" id="UP000677054">
    <property type="component" value="Unassembled WGS sequence"/>
</dbReference>
<dbReference type="PANTHER" id="PTHR11640:SF31">
    <property type="entry name" value="IRREGULAR CHIASM C-ROUGHEST PROTEIN-RELATED"/>
    <property type="match status" value="1"/>
</dbReference>
<keyword evidence="3" id="KW-1015">Disulfide bond</keyword>
<dbReference type="AlphaFoldDB" id="A0A7R8XFP4"/>
<keyword evidence="5" id="KW-0393">Immunoglobulin domain</keyword>
<reference evidence="7" key="1">
    <citation type="submission" date="2020-11" db="EMBL/GenBank/DDBJ databases">
        <authorList>
            <person name="Tran Van P."/>
        </authorList>
    </citation>
    <scope>NUCLEOTIDE SEQUENCE</scope>
</reference>
<organism evidence="7">
    <name type="scientific">Darwinula stevensoni</name>
    <dbReference type="NCBI Taxonomy" id="69355"/>
    <lineage>
        <taxon>Eukaryota</taxon>
        <taxon>Metazoa</taxon>
        <taxon>Ecdysozoa</taxon>
        <taxon>Arthropoda</taxon>
        <taxon>Crustacea</taxon>
        <taxon>Oligostraca</taxon>
        <taxon>Ostracoda</taxon>
        <taxon>Podocopa</taxon>
        <taxon>Podocopida</taxon>
        <taxon>Darwinulocopina</taxon>
        <taxon>Darwinuloidea</taxon>
        <taxon>Darwinulidae</taxon>
        <taxon>Darwinula</taxon>
    </lineage>
</organism>